<feature type="transmembrane region" description="Helical" evidence="9">
    <location>
        <begin position="20"/>
        <end position="41"/>
    </location>
</feature>
<dbReference type="InterPro" id="IPR018461">
    <property type="entry name" value="Na/H_Antiport_NhaC-like_C"/>
</dbReference>
<evidence type="ECO:0000259" key="10">
    <source>
        <dbReference type="Pfam" id="PF03553"/>
    </source>
</evidence>
<dbReference type="EMBL" id="PVWG01000001">
    <property type="protein sequence ID" value="PSB21988.1"/>
    <property type="molecule type" value="Genomic_DNA"/>
</dbReference>
<dbReference type="Proteomes" id="UP000238634">
    <property type="component" value="Unassembled WGS sequence"/>
</dbReference>
<comment type="similarity">
    <text evidence="8">Belongs to the NhaC Na(+)/H(+) (TC 2.A.35) antiporter family.</text>
</comment>
<dbReference type="RefSeq" id="WP_073069011.1">
    <property type="nucleotide sequence ID" value="NZ_MPPI01000001.1"/>
</dbReference>
<dbReference type="NCBIfam" id="TIGR00931">
    <property type="entry name" value="antiport_nhaC"/>
    <property type="match status" value="1"/>
</dbReference>
<feature type="transmembrane region" description="Helical" evidence="9">
    <location>
        <begin position="375"/>
        <end position="404"/>
    </location>
</feature>
<gene>
    <name evidence="11" type="primary">nhaC</name>
    <name evidence="11" type="ORF">C7B65_00805</name>
</gene>
<dbReference type="InterPro" id="IPR004770">
    <property type="entry name" value="Na/H_antiport_NhaC"/>
</dbReference>
<feature type="transmembrane region" description="Helical" evidence="9">
    <location>
        <begin position="78"/>
        <end position="99"/>
    </location>
</feature>
<organism evidence="11 12">
    <name type="scientific">Phormidesmis priestleyi ULC007</name>
    <dbReference type="NCBI Taxonomy" id="1920490"/>
    <lineage>
        <taxon>Bacteria</taxon>
        <taxon>Bacillati</taxon>
        <taxon>Cyanobacteriota</taxon>
        <taxon>Cyanophyceae</taxon>
        <taxon>Leptolyngbyales</taxon>
        <taxon>Leptolyngbyaceae</taxon>
        <taxon>Phormidesmis</taxon>
    </lineage>
</organism>
<feature type="domain" description="Na+/H+ antiporter NhaC-like C-terminal" evidence="10">
    <location>
        <begin position="171"/>
        <end position="478"/>
    </location>
</feature>
<keyword evidence="7 9" id="KW-0472">Membrane</keyword>
<sequence length="496" mass="52306">MSSHPPPPRTIKEPSYLDAIVPLVVLIALIAGSVVLFGLGAIDGPTQVALILSTMVAAIIILKNGHPWDKIAASGGRALASIVSAIFILLAVGALIGTWNMSGTIPTLVHYGIQLLQPNWFYLATAIICAIVSVGIGSSWTTAGTIGVGLVGIASLVGVSPVITAGAVISGAYFGDKTSPLSETTLLSAQLAGADIYTHIRAQLWTSVPAFVISMVVFAILGLREDVIDNVETATDLAKLDQLFWITPLNLIPLIFLVVLSIRKIPASLAIMSAALVGGIMGAILQPQAIVRFVNDPALATPLVYIKGIWAAMATGYQENSGIQDIDRLLSRGGMDSMLLTLWIIIGAVTFGTLMEEFGLLAKLINPVLLRAKTTGLLFATLVTTAIGLNIVAGDQYIALVLPVRMFRIEFQKRGLQPQNLSRVAADAGTVTSPLVPWNSCGAFMSATLGISTFLYLPYAIFNIASPILSLAYGITGFKIERIPSTTAIYSNSNPE</sequence>
<proteinExistence type="inferred from homology"/>
<evidence type="ECO:0000256" key="3">
    <source>
        <dbReference type="ARBA" id="ARBA00022449"/>
    </source>
</evidence>
<name>A0A2T1DNB6_9CYAN</name>
<feature type="transmembrane region" description="Helical" evidence="9">
    <location>
        <begin position="243"/>
        <end position="262"/>
    </location>
</feature>
<reference evidence="11 12" key="1">
    <citation type="submission" date="2018-02" db="EMBL/GenBank/DDBJ databases">
        <authorList>
            <person name="Cohen D.B."/>
            <person name="Kent A.D."/>
        </authorList>
    </citation>
    <scope>NUCLEOTIDE SEQUENCE [LARGE SCALE GENOMIC DNA]</scope>
    <source>
        <strain evidence="11 12">ULC007</strain>
    </source>
</reference>
<reference evidence="11 12" key="2">
    <citation type="submission" date="2018-03" db="EMBL/GenBank/DDBJ databases">
        <title>The ancient ancestry and fast evolution of plastids.</title>
        <authorList>
            <person name="Moore K.R."/>
            <person name="Magnabosco C."/>
            <person name="Momper L."/>
            <person name="Gold D.A."/>
            <person name="Bosak T."/>
            <person name="Fournier G.P."/>
        </authorList>
    </citation>
    <scope>NUCLEOTIDE SEQUENCE [LARGE SCALE GENOMIC DNA]</scope>
    <source>
        <strain evidence="11 12">ULC007</strain>
    </source>
</reference>
<evidence type="ECO:0000256" key="8">
    <source>
        <dbReference type="ARBA" id="ARBA00038435"/>
    </source>
</evidence>
<evidence type="ECO:0000256" key="9">
    <source>
        <dbReference type="SAM" id="Phobius"/>
    </source>
</evidence>
<keyword evidence="4" id="KW-1003">Cell membrane</keyword>
<evidence type="ECO:0000256" key="6">
    <source>
        <dbReference type="ARBA" id="ARBA00022989"/>
    </source>
</evidence>
<dbReference type="GO" id="GO:0015297">
    <property type="term" value="F:antiporter activity"/>
    <property type="evidence" value="ECO:0007669"/>
    <property type="project" value="UniProtKB-KW"/>
</dbReference>
<feature type="transmembrane region" description="Helical" evidence="9">
    <location>
        <begin position="48"/>
        <end position="66"/>
    </location>
</feature>
<dbReference type="OrthoDB" id="9762978at2"/>
<keyword evidence="12" id="KW-1185">Reference proteome</keyword>
<comment type="caution">
    <text evidence="11">The sequence shown here is derived from an EMBL/GenBank/DDBJ whole genome shotgun (WGS) entry which is preliminary data.</text>
</comment>
<feature type="transmembrane region" description="Helical" evidence="9">
    <location>
        <begin position="269"/>
        <end position="286"/>
    </location>
</feature>
<feature type="transmembrane region" description="Helical" evidence="9">
    <location>
        <begin position="204"/>
        <end position="223"/>
    </location>
</feature>
<accession>A0A2T1DNB6</accession>
<dbReference type="GO" id="GO:0005886">
    <property type="term" value="C:plasma membrane"/>
    <property type="evidence" value="ECO:0007669"/>
    <property type="project" value="UniProtKB-SubCell"/>
</dbReference>
<dbReference type="Pfam" id="PF03553">
    <property type="entry name" value="Na_H_antiporter"/>
    <property type="match status" value="1"/>
</dbReference>
<evidence type="ECO:0000256" key="5">
    <source>
        <dbReference type="ARBA" id="ARBA00022692"/>
    </source>
</evidence>
<keyword evidence="5 9" id="KW-0812">Transmembrane</keyword>
<dbReference type="STRING" id="1920490.GCA_001895925_00708"/>
<evidence type="ECO:0000256" key="2">
    <source>
        <dbReference type="ARBA" id="ARBA00022448"/>
    </source>
</evidence>
<evidence type="ECO:0000256" key="4">
    <source>
        <dbReference type="ARBA" id="ARBA00022475"/>
    </source>
</evidence>
<evidence type="ECO:0000313" key="11">
    <source>
        <dbReference type="EMBL" id="PSB21988.1"/>
    </source>
</evidence>
<feature type="transmembrane region" description="Helical" evidence="9">
    <location>
        <begin position="120"/>
        <end position="140"/>
    </location>
</feature>
<dbReference type="InterPro" id="IPR052180">
    <property type="entry name" value="NhaC_Na-H+_Antiporter"/>
</dbReference>
<evidence type="ECO:0000256" key="7">
    <source>
        <dbReference type="ARBA" id="ARBA00023136"/>
    </source>
</evidence>
<feature type="transmembrane region" description="Helical" evidence="9">
    <location>
        <begin position="338"/>
        <end position="355"/>
    </location>
</feature>
<dbReference type="PANTHER" id="PTHR33451:SF3">
    <property type="entry name" value="MALATE-2H(+)_NA(+)-LACTATE ANTIPORTER"/>
    <property type="match status" value="1"/>
</dbReference>
<feature type="transmembrane region" description="Helical" evidence="9">
    <location>
        <begin position="146"/>
        <end position="174"/>
    </location>
</feature>
<keyword evidence="3" id="KW-0050">Antiport</keyword>
<dbReference type="PANTHER" id="PTHR33451">
    <property type="entry name" value="MALATE-2H(+)/NA(+)-LACTATE ANTIPORTER"/>
    <property type="match status" value="1"/>
</dbReference>
<dbReference type="AlphaFoldDB" id="A0A2T1DNB6"/>
<keyword evidence="2" id="KW-0813">Transport</keyword>
<comment type="subcellular location">
    <subcellularLocation>
        <location evidence="1">Cell membrane</location>
        <topology evidence="1">Multi-pass membrane protein</topology>
    </subcellularLocation>
</comment>
<evidence type="ECO:0000256" key="1">
    <source>
        <dbReference type="ARBA" id="ARBA00004651"/>
    </source>
</evidence>
<feature type="transmembrane region" description="Helical" evidence="9">
    <location>
        <begin position="454"/>
        <end position="475"/>
    </location>
</feature>
<protein>
    <submittedName>
        <fullName evidence="11">Na+/H+ antiporter NhaC</fullName>
    </submittedName>
</protein>
<evidence type="ECO:0000313" key="12">
    <source>
        <dbReference type="Proteomes" id="UP000238634"/>
    </source>
</evidence>
<keyword evidence="6 9" id="KW-1133">Transmembrane helix</keyword>